<reference evidence="1" key="1">
    <citation type="submission" date="2018-06" db="EMBL/GenBank/DDBJ databases">
        <authorList>
            <person name="Zhirakovskaya E."/>
        </authorList>
    </citation>
    <scope>NUCLEOTIDE SEQUENCE</scope>
</reference>
<accession>A0A3B1DMJ0</accession>
<dbReference type="AlphaFoldDB" id="A0A3B1DMJ0"/>
<proteinExistence type="predicted"/>
<name>A0A3B1DMJ0_9ZZZZ</name>
<gene>
    <name evidence="1" type="ORF">MNBD_NITROSPIRAE01-1385</name>
</gene>
<protein>
    <submittedName>
        <fullName evidence="1">Uncharacterized protein</fullName>
    </submittedName>
</protein>
<dbReference type="EMBL" id="UOGF01000099">
    <property type="protein sequence ID" value="VAX32885.1"/>
    <property type="molecule type" value="Genomic_DNA"/>
</dbReference>
<evidence type="ECO:0000313" key="1">
    <source>
        <dbReference type="EMBL" id="VAX32885.1"/>
    </source>
</evidence>
<sequence length="46" mass="5440">MIDVIIPIVFPDYRIMLESKKRKFEVPDLIPFVDIFPNEIVVPHSK</sequence>
<organism evidence="1">
    <name type="scientific">hydrothermal vent metagenome</name>
    <dbReference type="NCBI Taxonomy" id="652676"/>
    <lineage>
        <taxon>unclassified sequences</taxon>
        <taxon>metagenomes</taxon>
        <taxon>ecological metagenomes</taxon>
    </lineage>
</organism>